<name>A0A2N5SB01_9BASI</name>
<dbReference type="EMBL" id="PGCI01000964">
    <property type="protein sequence ID" value="PLW10416.1"/>
    <property type="molecule type" value="Genomic_DNA"/>
</dbReference>
<evidence type="ECO:0000256" key="1">
    <source>
        <dbReference type="RuleBase" id="RU367108"/>
    </source>
</evidence>
<evidence type="ECO:0000313" key="4">
    <source>
        <dbReference type="Proteomes" id="UP000235392"/>
    </source>
</evidence>
<comment type="subcellular location">
    <subcellularLocation>
        <location evidence="1">Mitochondrion inner membrane</location>
        <topology evidence="1">Single-pass membrane protein</topology>
    </subcellularLocation>
</comment>
<dbReference type="InterPro" id="IPR039627">
    <property type="entry name" value="Yme2_C"/>
</dbReference>
<comment type="function">
    <text evidence="1">Plays a role in maintaining the mitochondrial genome and in controlling the mtDNA escape. Involved in the regulation of mtDNA nucleotide structure and number. May have a dispensable role in early maturation of pre-rRNA.</text>
</comment>
<accession>A0A2N5SB01</accession>
<dbReference type="AlphaFoldDB" id="A0A2N5SB01"/>
<dbReference type="GO" id="GO:0006397">
    <property type="term" value="P:mRNA processing"/>
    <property type="evidence" value="ECO:0007669"/>
    <property type="project" value="UniProtKB-UniRule"/>
</dbReference>
<keyword evidence="1" id="KW-0507">mRNA processing</keyword>
<reference evidence="3 4" key="1">
    <citation type="submission" date="2017-11" db="EMBL/GenBank/DDBJ databases">
        <title>De novo assembly and phasing of dikaryotic genomes from two isolates of Puccinia coronata f. sp. avenae, the causal agent of oat crown rust.</title>
        <authorList>
            <person name="Miller M.E."/>
            <person name="Zhang Y."/>
            <person name="Omidvar V."/>
            <person name="Sperschneider J."/>
            <person name="Schwessinger B."/>
            <person name="Raley C."/>
            <person name="Palmer J.M."/>
            <person name="Garnica D."/>
            <person name="Upadhyaya N."/>
            <person name="Rathjen J."/>
            <person name="Taylor J.M."/>
            <person name="Park R.F."/>
            <person name="Dodds P.N."/>
            <person name="Hirsch C.D."/>
            <person name="Kianian S.F."/>
            <person name="Figueroa M."/>
        </authorList>
    </citation>
    <scope>NUCLEOTIDE SEQUENCE [LARGE SCALE GENOMIC DNA]</scope>
    <source>
        <strain evidence="3">12SD80</strain>
    </source>
</reference>
<protein>
    <recommendedName>
        <fullName evidence="1">Mitochondrial escape protein 2</fullName>
    </recommendedName>
</protein>
<keyword evidence="1" id="KW-0999">Mitochondrion inner membrane</keyword>
<keyword evidence="1" id="KW-0472">Membrane</keyword>
<gene>
    <name evidence="3" type="ORF">PCASD_23731</name>
</gene>
<evidence type="ECO:0000313" key="3">
    <source>
        <dbReference type="EMBL" id="PLW10416.1"/>
    </source>
</evidence>
<dbReference type="PANTHER" id="PTHR32198:SF2">
    <property type="entry name" value="MITOCHONDRIAL ESCAPE PROTEIN 2"/>
    <property type="match status" value="1"/>
</dbReference>
<dbReference type="GO" id="GO:0005743">
    <property type="term" value="C:mitochondrial inner membrane"/>
    <property type="evidence" value="ECO:0007669"/>
    <property type="project" value="UniProtKB-SubCell"/>
</dbReference>
<proteinExistence type="inferred from homology"/>
<keyword evidence="1" id="KW-0496">Mitochondrion</keyword>
<comment type="caution">
    <text evidence="3">The sequence shown here is derived from an EMBL/GenBank/DDBJ whole genome shotgun (WGS) entry which is preliminary data.</text>
</comment>
<evidence type="ECO:0000256" key="2">
    <source>
        <dbReference type="SAM" id="MobiDB-lite"/>
    </source>
</evidence>
<comment type="similarity">
    <text evidence="1">Belongs to the YME2 family.</text>
</comment>
<dbReference type="PANTHER" id="PTHR32198">
    <property type="entry name" value="MITOCHONDRIAL ESCAPE PROTEIN 2"/>
    <property type="match status" value="1"/>
</dbReference>
<dbReference type="Proteomes" id="UP000235392">
    <property type="component" value="Unassembled WGS sequence"/>
</dbReference>
<keyword evidence="1" id="KW-0694">RNA-binding</keyword>
<feature type="non-terminal residue" evidence="3">
    <location>
        <position position="254"/>
    </location>
</feature>
<feature type="region of interest" description="Disordered" evidence="2">
    <location>
        <begin position="177"/>
        <end position="196"/>
    </location>
</feature>
<organism evidence="3 4">
    <name type="scientific">Puccinia coronata f. sp. avenae</name>
    <dbReference type="NCBI Taxonomy" id="200324"/>
    <lineage>
        <taxon>Eukaryota</taxon>
        <taxon>Fungi</taxon>
        <taxon>Dikarya</taxon>
        <taxon>Basidiomycota</taxon>
        <taxon>Pucciniomycotina</taxon>
        <taxon>Pucciniomycetes</taxon>
        <taxon>Pucciniales</taxon>
        <taxon>Pucciniaceae</taxon>
        <taxon>Puccinia</taxon>
    </lineage>
</organism>
<dbReference type="GO" id="GO:0003723">
    <property type="term" value="F:RNA binding"/>
    <property type="evidence" value="ECO:0007669"/>
    <property type="project" value="UniProtKB-UniRule"/>
</dbReference>
<sequence>MFLKPISLRRGTPPSTWIHTRKLSQPAHRVTCCNRYYATGILQDHDTSKPVKSTTIWMFLSGARSRVRAIMDRSEPLGSAQLEIDQLVPRVKEGGAFVRFSSSSPIDPGLFRNQLLTKIDQLKSPWLVNAHPDIHLVQGKPWLEDMNMFPNRTVLVEFEGPVLPQEELWTLFRPGQGNTHALGKGPGPNSKDHTGRIPAGCHCSQLLAWLDMSRDPLRESDKDQDSVLTPDLRENGALLDRLSSKVVLPILALL</sequence>